<evidence type="ECO:0000256" key="1">
    <source>
        <dbReference type="ARBA" id="ARBA00022723"/>
    </source>
</evidence>
<dbReference type="eggNOG" id="KOG3017">
    <property type="taxonomic scope" value="Eukaryota"/>
</dbReference>
<dbReference type="EMBL" id="CH964232">
    <property type="protein sequence ID" value="EDW80590.2"/>
    <property type="molecule type" value="Genomic_DNA"/>
</dbReference>
<feature type="domain" description="RING-type" evidence="6">
    <location>
        <begin position="151"/>
        <end position="186"/>
    </location>
</feature>
<reference evidence="8 9" key="1">
    <citation type="journal article" date="2007" name="Nature">
        <title>Evolution of genes and genomes on the Drosophila phylogeny.</title>
        <authorList>
            <consortium name="Drosophila 12 Genomes Consortium"/>
            <person name="Clark A.G."/>
            <person name="Eisen M.B."/>
            <person name="Smith D.R."/>
            <person name="Bergman C.M."/>
            <person name="Oliver B."/>
            <person name="Markow T.A."/>
            <person name="Kaufman T.C."/>
            <person name="Kellis M."/>
            <person name="Gelbart W."/>
            <person name="Iyer V.N."/>
            <person name="Pollard D.A."/>
            <person name="Sackton T.B."/>
            <person name="Larracuente A.M."/>
            <person name="Singh N.D."/>
            <person name="Abad J.P."/>
            <person name="Abt D.N."/>
            <person name="Adryan B."/>
            <person name="Aguade M."/>
            <person name="Akashi H."/>
            <person name="Anderson W.W."/>
            <person name="Aquadro C.F."/>
            <person name="Ardell D.H."/>
            <person name="Arguello R."/>
            <person name="Artieri C.G."/>
            <person name="Barbash D.A."/>
            <person name="Barker D."/>
            <person name="Barsanti P."/>
            <person name="Batterham P."/>
            <person name="Batzoglou S."/>
            <person name="Begun D."/>
            <person name="Bhutkar A."/>
            <person name="Blanco E."/>
            <person name="Bosak S.A."/>
            <person name="Bradley R.K."/>
            <person name="Brand A.D."/>
            <person name="Brent M.R."/>
            <person name="Brooks A.N."/>
            <person name="Brown R.H."/>
            <person name="Butlin R.K."/>
            <person name="Caggese C."/>
            <person name="Calvi B.R."/>
            <person name="Bernardo de Carvalho A."/>
            <person name="Caspi A."/>
            <person name="Castrezana S."/>
            <person name="Celniker S.E."/>
            <person name="Chang J.L."/>
            <person name="Chapple C."/>
            <person name="Chatterji S."/>
            <person name="Chinwalla A."/>
            <person name="Civetta A."/>
            <person name="Clifton S.W."/>
            <person name="Comeron J.M."/>
            <person name="Costello J.C."/>
            <person name="Coyne J.A."/>
            <person name="Daub J."/>
            <person name="David R.G."/>
            <person name="Delcher A.L."/>
            <person name="Delehaunty K."/>
            <person name="Do C.B."/>
            <person name="Ebling H."/>
            <person name="Edwards K."/>
            <person name="Eickbush T."/>
            <person name="Evans J.D."/>
            <person name="Filipski A."/>
            <person name="Findeiss S."/>
            <person name="Freyhult E."/>
            <person name="Fulton L."/>
            <person name="Fulton R."/>
            <person name="Garcia A.C."/>
            <person name="Gardiner A."/>
            <person name="Garfield D.A."/>
            <person name="Garvin B.E."/>
            <person name="Gibson G."/>
            <person name="Gilbert D."/>
            <person name="Gnerre S."/>
            <person name="Godfrey J."/>
            <person name="Good R."/>
            <person name="Gotea V."/>
            <person name="Gravely B."/>
            <person name="Greenberg A.J."/>
            <person name="Griffiths-Jones S."/>
            <person name="Gross S."/>
            <person name="Guigo R."/>
            <person name="Gustafson E.A."/>
            <person name="Haerty W."/>
            <person name="Hahn M.W."/>
            <person name="Halligan D.L."/>
            <person name="Halpern A.L."/>
            <person name="Halter G.M."/>
            <person name="Han M.V."/>
            <person name="Heger A."/>
            <person name="Hillier L."/>
            <person name="Hinrichs A.S."/>
            <person name="Holmes I."/>
            <person name="Hoskins R.A."/>
            <person name="Hubisz M.J."/>
            <person name="Hultmark D."/>
            <person name="Huntley M.A."/>
            <person name="Jaffe D.B."/>
            <person name="Jagadeeshan S."/>
            <person name="Jeck W.R."/>
            <person name="Johnson J."/>
            <person name="Jones C.D."/>
            <person name="Jordan W.C."/>
            <person name="Karpen G.H."/>
            <person name="Kataoka E."/>
            <person name="Keightley P.D."/>
            <person name="Kheradpour P."/>
            <person name="Kirkness E.F."/>
            <person name="Koerich L.B."/>
            <person name="Kristiansen K."/>
            <person name="Kudrna D."/>
            <person name="Kulathinal R.J."/>
            <person name="Kumar S."/>
            <person name="Kwok R."/>
            <person name="Lander E."/>
            <person name="Langley C.H."/>
            <person name="Lapoint R."/>
            <person name="Lazzaro B.P."/>
            <person name="Lee S.J."/>
            <person name="Levesque L."/>
            <person name="Li R."/>
            <person name="Lin C.F."/>
            <person name="Lin M.F."/>
            <person name="Lindblad-Toh K."/>
            <person name="Llopart A."/>
            <person name="Long M."/>
            <person name="Low L."/>
            <person name="Lozovsky E."/>
            <person name="Lu J."/>
            <person name="Luo M."/>
            <person name="Machado C.A."/>
            <person name="Makalowski W."/>
            <person name="Marzo M."/>
            <person name="Matsuda M."/>
            <person name="Matzkin L."/>
            <person name="McAllister B."/>
            <person name="McBride C.S."/>
            <person name="McKernan B."/>
            <person name="McKernan K."/>
            <person name="Mendez-Lago M."/>
            <person name="Minx P."/>
            <person name="Mollenhauer M.U."/>
            <person name="Montooth K."/>
            <person name="Mount S.M."/>
            <person name="Mu X."/>
            <person name="Myers E."/>
            <person name="Negre B."/>
            <person name="Newfeld S."/>
            <person name="Nielsen R."/>
            <person name="Noor M.A."/>
            <person name="O'Grady P."/>
            <person name="Pachter L."/>
            <person name="Papaceit M."/>
            <person name="Parisi M.J."/>
            <person name="Parisi M."/>
            <person name="Parts L."/>
            <person name="Pedersen J.S."/>
            <person name="Pesole G."/>
            <person name="Phillippy A.M."/>
            <person name="Ponting C.P."/>
            <person name="Pop M."/>
            <person name="Porcelli D."/>
            <person name="Powell J.R."/>
            <person name="Prohaska S."/>
            <person name="Pruitt K."/>
            <person name="Puig M."/>
            <person name="Quesneville H."/>
            <person name="Ram K.R."/>
            <person name="Rand D."/>
            <person name="Rasmussen M.D."/>
            <person name="Reed L.K."/>
            <person name="Reenan R."/>
            <person name="Reily A."/>
            <person name="Remington K.A."/>
            <person name="Rieger T.T."/>
            <person name="Ritchie M.G."/>
            <person name="Robin C."/>
            <person name="Rogers Y.H."/>
            <person name="Rohde C."/>
            <person name="Rozas J."/>
            <person name="Rubenfield M.J."/>
            <person name="Ruiz A."/>
            <person name="Russo S."/>
            <person name="Salzberg S.L."/>
            <person name="Sanchez-Gracia A."/>
            <person name="Saranga D.J."/>
            <person name="Sato H."/>
            <person name="Schaeffer S.W."/>
            <person name="Schatz M.C."/>
            <person name="Schlenke T."/>
            <person name="Schwartz R."/>
            <person name="Segarra C."/>
            <person name="Singh R.S."/>
            <person name="Sirot L."/>
            <person name="Sirota M."/>
            <person name="Sisneros N.B."/>
            <person name="Smith C.D."/>
            <person name="Smith T.F."/>
            <person name="Spieth J."/>
            <person name="Stage D.E."/>
            <person name="Stark A."/>
            <person name="Stephan W."/>
            <person name="Strausberg R.L."/>
            <person name="Strempel S."/>
            <person name="Sturgill D."/>
            <person name="Sutton G."/>
            <person name="Sutton G.G."/>
            <person name="Tao W."/>
            <person name="Teichmann S."/>
            <person name="Tobari Y.N."/>
            <person name="Tomimura Y."/>
            <person name="Tsolas J.M."/>
            <person name="Valente V.L."/>
            <person name="Venter E."/>
            <person name="Venter J.C."/>
            <person name="Vicario S."/>
            <person name="Vieira F.G."/>
            <person name="Vilella A.J."/>
            <person name="Villasante A."/>
            <person name="Walenz B."/>
            <person name="Wang J."/>
            <person name="Wasserman M."/>
            <person name="Watts T."/>
            <person name="Wilson D."/>
            <person name="Wilson R.K."/>
            <person name="Wing R.A."/>
            <person name="Wolfner M.F."/>
            <person name="Wong A."/>
            <person name="Wong G.K."/>
            <person name="Wu C.I."/>
            <person name="Wu G."/>
            <person name="Yamamoto D."/>
            <person name="Yang H.P."/>
            <person name="Yang S.P."/>
            <person name="Yorke J.A."/>
            <person name="Yoshida K."/>
            <person name="Zdobnov E."/>
            <person name="Zhang P."/>
            <person name="Zhang Y."/>
            <person name="Zimin A.V."/>
            <person name="Baldwin J."/>
            <person name="Abdouelleil A."/>
            <person name="Abdulkadir J."/>
            <person name="Abebe A."/>
            <person name="Abera B."/>
            <person name="Abreu J."/>
            <person name="Acer S.C."/>
            <person name="Aftuck L."/>
            <person name="Alexander A."/>
            <person name="An P."/>
            <person name="Anderson E."/>
            <person name="Anderson S."/>
            <person name="Arachi H."/>
            <person name="Azer M."/>
            <person name="Bachantsang P."/>
            <person name="Barry A."/>
            <person name="Bayul T."/>
            <person name="Berlin A."/>
            <person name="Bessette D."/>
            <person name="Bloom T."/>
            <person name="Blye J."/>
            <person name="Boguslavskiy L."/>
            <person name="Bonnet C."/>
            <person name="Boukhgalter B."/>
            <person name="Bourzgui I."/>
            <person name="Brown A."/>
            <person name="Cahill P."/>
            <person name="Channer S."/>
            <person name="Cheshatsang Y."/>
            <person name="Chuda L."/>
            <person name="Citroen M."/>
            <person name="Collymore A."/>
            <person name="Cooke P."/>
            <person name="Costello M."/>
            <person name="D'Aco K."/>
            <person name="Daza R."/>
            <person name="De Haan G."/>
            <person name="DeGray S."/>
            <person name="DeMaso C."/>
            <person name="Dhargay N."/>
            <person name="Dooley K."/>
            <person name="Dooley E."/>
            <person name="Doricent M."/>
            <person name="Dorje P."/>
            <person name="Dorjee K."/>
            <person name="Dupes A."/>
            <person name="Elong R."/>
            <person name="Falk J."/>
            <person name="Farina A."/>
            <person name="Faro S."/>
            <person name="Ferguson D."/>
            <person name="Fisher S."/>
            <person name="Foley C.D."/>
            <person name="Franke A."/>
            <person name="Friedrich D."/>
            <person name="Gadbois L."/>
            <person name="Gearin G."/>
            <person name="Gearin C.R."/>
            <person name="Giannoukos G."/>
            <person name="Goode T."/>
            <person name="Graham J."/>
            <person name="Grandbois E."/>
            <person name="Grewal S."/>
            <person name="Gyaltsen K."/>
            <person name="Hafez N."/>
            <person name="Hagos B."/>
            <person name="Hall J."/>
            <person name="Henson C."/>
            <person name="Hollinger A."/>
            <person name="Honan T."/>
            <person name="Huard M.D."/>
            <person name="Hughes L."/>
            <person name="Hurhula B."/>
            <person name="Husby M.E."/>
            <person name="Kamat A."/>
            <person name="Kanga B."/>
            <person name="Kashin S."/>
            <person name="Khazanovich D."/>
            <person name="Kisner P."/>
            <person name="Lance K."/>
            <person name="Lara M."/>
            <person name="Lee W."/>
            <person name="Lennon N."/>
            <person name="Letendre F."/>
            <person name="LeVine R."/>
            <person name="Lipovsky A."/>
            <person name="Liu X."/>
            <person name="Liu J."/>
            <person name="Liu S."/>
            <person name="Lokyitsang T."/>
            <person name="Lokyitsang Y."/>
            <person name="Lubonja R."/>
            <person name="Lui A."/>
            <person name="MacDonald P."/>
            <person name="Magnisalis V."/>
            <person name="Maru K."/>
            <person name="Matthews C."/>
            <person name="McCusker W."/>
            <person name="McDonough S."/>
            <person name="Mehta T."/>
            <person name="Meldrim J."/>
            <person name="Meneus L."/>
            <person name="Mihai O."/>
            <person name="Mihalev A."/>
            <person name="Mihova T."/>
            <person name="Mittelman R."/>
            <person name="Mlenga V."/>
            <person name="Montmayeur A."/>
            <person name="Mulrain L."/>
            <person name="Navidi A."/>
            <person name="Naylor J."/>
            <person name="Negash T."/>
            <person name="Nguyen T."/>
            <person name="Nguyen N."/>
            <person name="Nicol R."/>
            <person name="Norbu C."/>
            <person name="Norbu N."/>
            <person name="Novod N."/>
            <person name="O'Neill B."/>
            <person name="Osman S."/>
            <person name="Markiewicz E."/>
            <person name="Oyono O.L."/>
            <person name="Patti C."/>
            <person name="Phunkhang P."/>
            <person name="Pierre F."/>
            <person name="Priest M."/>
            <person name="Raghuraman S."/>
            <person name="Rege F."/>
            <person name="Reyes R."/>
            <person name="Rise C."/>
            <person name="Rogov P."/>
            <person name="Ross K."/>
            <person name="Ryan E."/>
            <person name="Settipalli S."/>
            <person name="Shea T."/>
            <person name="Sherpa N."/>
            <person name="Shi L."/>
            <person name="Shih D."/>
            <person name="Sparrow T."/>
            <person name="Spaulding J."/>
            <person name="Stalker J."/>
            <person name="Stange-Thomann N."/>
            <person name="Stavropoulos S."/>
            <person name="Stone C."/>
            <person name="Strader C."/>
            <person name="Tesfaye S."/>
            <person name="Thomson T."/>
            <person name="Thoulutsang Y."/>
            <person name="Thoulutsang D."/>
            <person name="Topham K."/>
            <person name="Topping I."/>
            <person name="Tsamla T."/>
            <person name="Vassiliev H."/>
            <person name="Vo A."/>
            <person name="Wangchuk T."/>
            <person name="Wangdi T."/>
            <person name="Weiand M."/>
            <person name="Wilkinson J."/>
            <person name="Wilson A."/>
            <person name="Yadav S."/>
            <person name="Young G."/>
            <person name="Yu Q."/>
            <person name="Zembek L."/>
            <person name="Zhong D."/>
            <person name="Zimmer A."/>
            <person name="Zwirko Z."/>
            <person name="Jaffe D.B."/>
            <person name="Alvarez P."/>
            <person name="Brockman W."/>
            <person name="Butler J."/>
            <person name="Chin C."/>
            <person name="Gnerre S."/>
            <person name="Grabherr M."/>
            <person name="Kleber M."/>
            <person name="Mauceli E."/>
            <person name="MacCallum I."/>
        </authorList>
    </citation>
    <scope>NUCLEOTIDE SEQUENCE [LARGE SCALE GENOMIC DNA]</scope>
    <source>
        <strain evidence="9">Tucson 14030-0811.24</strain>
    </source>
</reference>
<dbReference type="PROSITE" id="PS50089">
    <property type="entry name" value="ZF_RING_2"/>
    <property type="match status" value="1"/>
</dbReference>
<dbReference type="Gene3D" id="2.30.42.10">
    <property type="match status" value="1"/>
</dbReference>
<evidence type="ECO:0008006" key="10">
    <source>
        <dbReference type="Google" id="ProtNLM"/>
    </source>
</evidence>
<dbReference type="CDD" id="cd16571">
    <property type="entry name" value="RING-HC_SIAHs"/>
    <property type="match status" value="1"/>
</dbReference>
<dbReference type="eggNOG" id="KOG3528">
    <property type="taxonomic scope" value="Eukaryota"/>
</dbReference>
<keyword evidence="2 4" id="KW-0863">Zinc-finger</keyword>
<dbReference type="InterPro" id="IPR004162">
    <property type="entry name" value="SINA-like_animal"/>
</dbReference>
<dbReference type="eggNOG" id="KOG3002">
    <property type="taxonomic scope" value="Eukaryota"/>
</dbReference>
<dbReference type="GO" id="GO:0061630">
    <property type="term" value="F:ubiquitin protein ligase activity"/>
    <property type="evidence" value="ECO:0007669"/>
    <property type="project" value="TreeGrafter"/>
</dbReference>
<dbReference type="Pfam" id="PF17820">
    <property type="entry name" value="PDZ_6"/>
    <property type="match status" value="1"/>
</dbReference>
<dbReference type="SUPFAM" id="SSF50156">
    <property type="entry name" value="PDZ domain-like"/>
    <property type="match status" value="1"/>
</dbReference>
<keyword evidence="3" id="KW-0862">Zinc</keyword>
<dbReference type="GO" id="GO:0043161">
    <property type="term" value="P:proteasome-mediated ubiquitin-dependent protein catabolic process"/>
    <property type="evidence" value="ECO:0007669"/>
    <property type="project" value="TreeGrafter"/>
</dbReference>
<dbReference type="OrthoDB" id="10009200at2759"/>
<dbReference type="InterPro" id="IPR001478">
    <property type="entry name" value="PDZ"/>
</dbReference>
<feature type="compositionally biased region" description="Basic and acidic residues" evidence="5">
    <location>
        <begin position="382"/>
        <end position="403"/>
    </location>
</feature>
<dbReference type="GO" id="GO:0005737">
    <property type="term" value="C:cytoplasm"/>
    <property type="evidence" value="ECO:0007669"/>
    <property type="project" value="TreeGrafter"/>
</dbReference>
<dbReference type="InterPro" id="IPR036034">
    <property type="entry name" value="PDZ_sf"/>
</dbReference>
<dbReference type="GO" id="GO:0008270">
    <property type="term" value="F:zinc ion binding"/>
    <property type="evidence" value="ECO:0007669"/>
    <property type="project" value="UniProtKB-KW"/>
</dbReference>
<evidence type="ECO:0000313" key="9">
    <source>
        <dbReference type="Proteomes" id="UP000007798"/>
    </source>
</evidence>
<evidence type="ECO:0000313" key="8">
    <source>
        <dbReference type="EMBL" id="EDW80590.2"/>
    </source>
</evidence>
<dbReference type="AlphaFoldDB" id="B4N9F7"/>
<dbReference type="PANTHER" id="PTHR45877:SF2">
    <property type="entry name" value="E3 UBIQUITIN-PROTEIN LIGASE SINA-RELATED"/>
    <property type="match status" value="1"/>
</dbReference>
<dbReference type="CDD" id="cd00136">
    <property type="entry name" value="PDZ_canonical"/>
    <property type="match status" value="1"/>
</dbReference>
<feature type="domain" description="PDZ" evidence="7">
    <location>
        <begin position="30"/>
        <end position="110"/>
    </location>
</feature>
<dbReference type="GO" id="GO:0031624">
    <property type="term" value="F:ubiquitin conjugating enzyme binding"/>
    <property type="evidence" value="ECO:0007669"/>
    <property type="project" value="TreeGrafter"/>
</dbReference>
<feature type="region of interest" description="Disordered" evidence="5">
    <location>
        <begin position="322"/>
        <end position="341"/>
    </location>
</feature>
<dbReference type="InParanoid" id="B4N9F7"/>
<evidence type="ECO:0000259" key="7">
    <source>
        <dbReference type="PROSITE" id="PS50106"/>
    </source>
</evidence>
<dbReference type="InterPro" id="IPR001841">
    <property type="entry name" value="Znf_RING"/>
</dbReference>
<dbReference type="SMART" id="SM00228">
    <property type="entry name" value="PDZ"/>
    <property type="match status" value="1"/>
</dbReference>
<keyword evidence="1" id="KW-0479">Metal-binding</keyword>
<dbReference type="Proteomes" id="UP000007798">
    <property type="component" value="Unassembled WGS sequence"/>
</dbReference>
<sequence length="466" mass="51911">MKLARHRSFTKAFITQADNDDGQDDGQSSSVRLLKIPRAAPSIESYGFQLTRSKWDPYPWVCEVAAGTPAALCGLKAGDCILEVNDIDILGLRISEVSKLVKSQKDGVRVLCWNSGCEMDCDKNSICCAPMPTSLKRLSLVVDSMLRIVECPVCNLTITPPAMQCQNGHLLCVDCRIRSERCPVCRDFYTPRRALVAEQIYFTIANAFEILHAEDKLRQKLFGGITKASANPISTLSPATATLSRRRKPRLPTNKFLTKLLQSRAYYSLENLSQSNAATLLRTNSTDDFNERRQPTAASSIPTEAGPSNDVTISTHLSLSINDLQQPEHQQEQQKKKETRHRAGSLLFLGKNRPNVQKFQPPALPIQEELTTQQQPNPKPKPKQERDPSIKDQRGELELKEDSSGGSNEEIDLLLLQMLYAIAWAISRGVVVDGIVICCLASANFNYKLLGFIMQQQQQGKIIEIV</sequence>
<feature type="region of interest" description="Disordered" evidence="5">
    <location>
        <begin position="370"/>
        <end position="406"/>
    </location>
</feature>
<protein>
    <recommendedName>
        <fullName evidence="10">RING-type domain-containing protein</fullName>
    </recommendedName>
</protein>
<dbReference type="InterPro" id="IPR041489">
    <property type="entry name" value="PDZ_6"/>
</dbReference>
<dbReference type="Pfam" id="PF21362">
    <property type="entry name" value="Sina_RING"/>
    <property type="match status" value="1"/>
</dbReference>
<evidence type="ECO:0000259" key="6">
    <source>
        <dbReference type="PROSITE" id="PS50089"/>
    </source>
</evidence>
<evidence type="ECO:0000256" key="5">
    <source>
        <dbReference type="SAM" id="MobiDB-lite"/>
    </source>
</evidence>
<organism evidence="8 9">
    <name type="scientific">Drosophila willistoni</name>
    <name type="common">Fruit fly</name>
    <dbReference type="NCBI Taxonomy" id="7260"/>
    <lineage>
        <taxon>Eukaryota</taxon>
        <taxon>Metazoa</taxon>
        <taxon>Ecdysozoa</taxon>
        <taxon>Arthropoda</taxon>
        <taxon>Hexapoda</taxon>
        <taxon>Insecta</taxon>
        <taxon>Pterygota</taxon>
        <taxon>Neoptera</taxon>
        <taxon>Endopterygota</taxon>
        <taxon>Diptera</taxon>
        <taxon>Brachycera</taxon>
        <taxon>Muscomorpha</taxon>
        <taxon>Ephydroidea</taxon>
        <taxon>Drosophilidae</taxon>
        <taxon>Drosophila</taxon>
        <taxon>Sophophora</taxon>
    </lineage>
</organism>
<evidence type="ECO:0000256" key="3">
    <source>
        <dbReference type="ARBA" id="ARBA00022833"/>
    </source>
</evidence>
<dbReference type="HOGENOM" id="CLU_426594_0_0_1"/>
<dbReference type="FunCoup" id="B4N9F7">
    <property type="interactions" value="2"/>
</dbReference>
<dbReference type="STRING" id="7260.B4N9F7"/>
<name>B4N9F7_DROWI</name>
<dbReference type="PANTHER" id="PTHR45877">
    <property type="entry name" value="E3 UBIQUITIN-PROTEIN LIGASE SIAH2"/>
    <property type="match status" value="1"/>
</dbReference>
<evidence type="ECO:0000256" key="4">
    <source>
        <dbReference type="PROSITE-ProRule" id="PRU00175"/>
    </source>
</evidence>
<dbReference type="PROSITE" id="PS50106">
    <property type="entry name" value="PDZ"/>
    <property type="match status" value="1"/>
</dbReference>
<gene>
    <name evidence="8" type="primary">Dwil\GK11484</name>
    <name evidence="8" type="ORF">Dwil_GK11484</name>
</gene>
<dbReference type="SUPFAM" id="SSF57850">
    <property type="entry name" value="RING/U-box"/>
    <property type="match status" value="1"/>
</dbReference>
<keyword evidence="9" id="KW-1185">Reference proteome</keyword>
<accession>B4N9F7</accession>
<dbReference type="InterPro" id="IPR049548">
    <property type="entry name" value="Sina-like_RING"/>
</dbReference>
<evidence type="ECO:0000256" key="2">
    <source>
        <dbReference type="ARBA" id="ARBA00022771"/>
    </source>
</evidence>
<feature type="region of interest" description="Disordered" evidence="5">
    <location>
        <begin position="285"/>
        <end position="311"/>
    </location>
</feature>
<proteinExistence type="predicted"/>